<proteinExistence type="predicted"/>
<accession>A0A975RRQ7</accession>
<dbReference type="Proteomes" id="UP000680805">
    <property type="component" value="Chromosome"/>
</dbReference>
<name>A0A975RRQ7_9BRAD</name>
<evidence type="ECO:0000313" key="2">
    <source>
        <dbReference type="EMBL" id="QWG17143.1"/>
    </source>
</evidence>
<dbReference type="EMBL" id="CP076135">
    <property type="protein sequence ID" value="QWG17143.1"/>
    <property type="molecule type" value="Genomic_DNA"/>
</dbReference>
<dbReference type="KEGG" id="bsei:KMZ68_19470"/>
<feature type="compositionally biased region" description="Basic and acidic residues" evidence="1">
    <location>
        <begin position="29"/>
        <end position="38"/>
    </location>
</feature>
<gene>
    <name evidence="2" type="ORF">KMZ68_19470</name>
</gene>
<organism evidence="2 3">
    <name type="scientific">Bradyrhizobium sediminis</name>
    <dbReference type="NCBI Taxonomy" id="2840469"/>
    <lineage>
        <taxon>Bacteria</taxon>
        <taxon>Pseudomonadati</taxon>
        <taxon>Pseudomonadota</taxon>
        <taxon>Alphaproteobacteria</taxon>
        <taxon>Hyphomicrobiales</taxon>
        <taxon>Nitrobacteraceae</taxon>
        <taxon>Bradyrhizobium</taxon>
    </lineage>
</organism>
<reference evidence="2" key="1">
    <citation type="submission" date="2021-06" db="EMBL/GenBank/DDBJ databases">
        <title>Bradyrhizobium sp. S2-11-2 Genome sequencing.</title>
        <authorList>
            <person name="Jin L."/>
        </authorList>
    </citation>
    <scope>NUCLEOTIDE SEQUENCE</scope>
    <source>
        <strain evidence="2">S2-11-2</strain>
    </source>
</reference>
<protein>
    <submittedName>
        <fullName evidence="2">Uncharacterized protein</fullName>
    </submittedName>
</protein>
<dbReference type="RefSeq" id="WP_215612797.1">
    <property type="nucleotide sequence ID" value="NZ_CP076135.1"/>
</dbReference>
<evidence type="ECO:0000256" key="1">
    <source>
        <dbReference type="SAM" id="MobiDB-lite"/>
    </source>
</evidence>
<feature type="region of interest" description="Disordered" evidence="1">
    <location>
        <begin position="29"/>
        <end position="60"/>
    </location>
</feature>
<evidence type="ECO:0000313" key="3">
    <source>
        <dbReference type="Proteomes" id="UP000680805"/>
    </source>
</evidence>
<sequence>MKWVKERDSLIAQTMAFVQSVTGKKPAAEARIESKPVDEFEPIEPPAAAAETPRTSTVTRSELREEIAGRVAAFRAHQQRFDRERDQHFTSVLTGIRAAITAPSEAPPP</sequence>
<dbReference type="AlphaFoldDB" id="A0A975RRQ7"/>